<dbReference type="InterPro" id="IPR003439">
    <property type="entry name" value="ABC_transporter-like_ATP-bd"/>
</dbReference>
<dbReference type="Gene3D" id="3.40.50.300">
    <property type="entry name" value="P-loop containing nucleotide triphosphate hydrolases"/>
    <property type="match status" value="1"/>
</dbReference>
<evidence type="ECO:0000256" key="4">
    <source>
        <dbReference type="ARBA" id="ARBA00022840"/>
    </source>
</evidence>
<dbReference type="FunFam" id="3.40.50.300:FF:000016">
    <property type="entry name" value="Oligopeptide ABC transporter ATP-binding component"/>
    <property type="match status" value="1"/>
</dbReference>
<comment type="similarity">
    <text evidence="1">Belongs to the ABC transporter superfamily.</text>
</comment>
<dbReference type="InterPro" id="IPR027417">
    <property type="entry name" value="P-loop_NTPase"/>
</dbReference>
<dbReference type="RefSeq" id="WP_091496321.1">
    <property type="nucleotide sequence ID" value="NZ_FODJ01000004.1"/>
</dbReference>
<dbReference type="AlphaFoldDB" id="A0A1H8M2J5"/>
<evidence type="ECO:0000313" key="6">
    <source>
        <dbReference type="EMBL" id="SEO11602.1"/>
    </source>
</evidence>
<keyword evidence="2" id="KW-0813">Transport</keyword>
<gene>
    <name evidence="6" type="ORF">SAMN04488134_1048</name>
</gene>
<feature type="domain" description="ABC transporter" evidence="5">
    <location>
        <begin position="9"/>
        <end position="261"/>
    </location>
</feature>
<dbReference type="PANTHER" id="PTHR43776">
    <property type="entry name" value="TRANSPORT ATP-BINDING PROTEIN"/>
    <property type="match status" value="1"/>
</dbReference>
<protein>
    <submittedName>
        <fullName evidence="6">Oligopeptide transport system ATP-binding protein</fullName>
    </submittedName>
</protein>
<keyword evidence="3" id="KW-0547">Nucleotide-binding</keyword>
<proteinExistence type="inferred from homology"/>
<dbReference type="InterPro" id="IPR050319">
    <property type="entry name" value="ABC_transp_ATP-bind"/>
</dbReference>
<keyword evidence="7" id="KW-1185">Reference proteome</keyword>
<dbReference type="Pfam" id="PF08352">
    <property type="entry name" value="oligo_HPY"/>
    <property type="match status" value="1"/>
</dbReference>
<dbReference type="PROSITE" id="PS50893">
    <property type="entry name" value="ABC_TRANSPORTER_2"/>
    <property type="match status" value="1"/>
</dbReference>
<dbReference type="NCBIfam" id="TIGR01727">
    <property type="entry name" value="oligo_HPY"/>
    <property type="match status" value="1"/>
</dbReference>
<dbReference type="SUPFAM" id="SSF52540">
    <property type="entry name" value="P-loop containing nucleoside triphosphate hydrolases"/>
    <property type="match status" value="1"/>
</dbReference>
<dbReference type="CDD" id="cd03257">
    <property type="entry name" value="ABC_NikE_OppD_transporters"/>
    <property type="match status" value="1"/>
</dbReference>
<dbReference type="Pfam" id="PF00005">
    <property type="entry name" value="ABC_tran"/>
    <property type="match status" value="1"/>
</dbReference>
<accession>A0A1H8M2J5</accession>
<sequence length="324" mass="36256">MKEDHQPILEIRNLSKSFTASGTLEKLSGKTKYVRAVNNVSFQLNKGEVYGLVGESGSGKSTLARTILQLTKPSSGEVLYKNQDLTALKINEMRKLRKDLQLIFQDPFSSLNPRKTVGQILEEPLRIHGVKKAAIRQEKALALLEQVGLQTEHYFRYPHEFSGGQRQRIGIARALIVDPEIAILDEPVSALDVSIQSQILNILKALQKNLNLTMLFIAHDISVVRYISDRIGVLYLGEMMEEADTDSLFAEPLHPYTQALFSSVLDGSKKERIPLKGEIPSPLAPPSGCVFHTRCPFATELCKEQKPKLREVRAGQRVACHFVK</sequence>
<dbReference type="GO" id="GO:0015833">
    <property type="term" value="P:peptide transport"/>
    <property type="evidence" value="ECO:0007669"/>
    <property type="project" value="InterPro"/>
</dbReference>
<name>A0A1H8M2J5_9BACI</name>
<evidence type="ECO:0000259" key="5">
    <source>
        <dbReference type="PROSITE" id="PS50893"/>
    </source>
</evidence>
<dbReference type="InterPro" id="IPR017871">
    <property type="entry name" value="ABC_transporter-like_CS"/>
</dbReference>
<keyword evidence="4 6" id="KW-0067">ATP-binding</keyword>
<dbReference type="InterPro" id="IPR013563">
    <property type="entry name" value="Oligopep_ABC_C"/>
</dbReference>
<evidence type="ECO:0000256" key="2">
    <source>
        <dbReference type="ARBA" id="ARBA00022448"/>
    </source>
</evidence>
<organism evidence="6 7">
    <name type="scientific">Amphibacillus marinus</name>
    <dbReference type="NCBI Taxonomy" id="872970"/>
    <lineage>
        <taxon>Bacteria</taxon>
        <taxon>Bacillati</taxon>
        <taxon>Bacillota</taxon>
        <taxon>Bacilli</taxon>
        <taxon>Bacillales</taxon>
        <taxon>Bacillaceae</taxon>
        <taxon>Amphibacillus</taxon>
    </lineage>
</organism>
<dbReference type="OrthoDB" id="9802264at2"/>
<dbReference type="EMBL" id="FODJ01000004">
    <property type="protein sequence ID" value="SEO11602.1"/>
    <property type="molecule type" value="Genomic_DNA"/>
</dbReference>
<dbReference type="Proteomes" id="UP000199300">
    <property type="component" value="Unassembled WGS sequence"/>
</dbReference>
<reference evidence="6 7" key="1">
    <citation type="submission" date="2016-10" db="EMBL/GenBank/DDBJ databases">
        <authorList>
            <person name="de Groot N.N."/>
        </authorList>
    </citation>
    <scope>NUCLEOTIDE SEQUENCE [LARGE SCALE GENOMIC DNA]</scope>
    <source>
        <strain evidence="6 7">CGMCC 1.10434</strain>
    </source>
</reference>
<dbReference type="STRING" id="872970.SAMN04488134_1048"/>
<dbReference type="PROSITE" id="PS00211">
    <property type="entry name" value="ABC_TRANSPORTER_1"/>
    <property type="match status" value="1"/>
</dbReference>
<dbReference type="PANTHER" id="PTHR43776:SF7">
    <property type="entry name" value="D,D-DIPEPTIDE TRANSPORT ATP-BINDING PROTEIN DDPF-RELATED"/>
    <property type="match status" value="1"/>
</dbReference>
<evidence type="ECO:0000313" key="7">
    <source>
        <dbReference type="Proteomes" id="UP000199300"/>
    </source>
</evidence>
<dbReference type="InterPro" id="IPR003593">
    <property type="entry name" value="AAA+_ATPase"/>
</dbReference>
<dbReference type="GO" id="GO:0055085">
    <property type="term" value="P:transmembrane transport"/>
    <property type="evidence" value="ECO:0007669"/>
    <property type="project" value="UniProtKB-ARBA"/>
</dbReference>
<evidence type="ECO:0000256" key="1">
    <source>
        <dbReference type="ARBA" id="ARBA00005417"/>
    </source>
</evidence>
<dbReference type="GO" id="GO:0016887">
    <property type="term" value="F:ATP hydrolysis activity"/>
    <property type="evidence" value="ECO:0007669"/>
    <property type="project" value="InterPro"/>
</dbReference>
<dbReference type="GO" id="GO:0005524">
    <property type="term" value="F:ATP binding"/>
    <property type="evidence" value="ECO:0007669"/>
    <property type="project" value="UniProtKB-KW"/>
</dbReference>
<dbReference type="SMART" id="SM00382">
    <property type="entry name" value="AAA"/>
    <property type="match status" value="1"/>
</dbReference>
<evidence type="ECO:0000256" key="3">
    <source>
        <dbReference type="ARBA" id="ARBA00022741"/>
    </source>
</evidence>